<protein>
    <submittedName>
        <fullName evidence="2">Uncharacterized protein</fullName>
    </submittedName>
</protein>
<feature type="compositionally biased region" description="Polar residues" evidence="1">
    <location>
        <begin position="13"/>
        <end position="22"/>
    </location>
</feature>
<name>A0A812V4X5_9DINO</name>
<feature type="non-terminal residue" evidence="2">
    <location>
        <position position="1"/>
    </location>
</feature>
<evidence type="ECO:0000256" key="1">
    <source>
        <dbReference type="SAM" id="MobiDB-lite"/>
    </source>
</evidence>
<dbReference type="AlphaFoldDB" id="A0A812V4X5"/>
<keyword evidence="3" id="KW-1185">Reference proteome</keyword>
<sequence>LLVGFDGVEPRQASATPETTGTKAEKKHEGTAPSHLDVVVAHCDRPIGWIREFVTWPISTMTVFSKCNYPVEGAPATAQIVRMENIGRCDHTYAHWLAQAGNRIPADRHESDLILFIKDNDMSARNIGDIPVAFEKMVRVASGRLKFACGRSWPRHSLYHISQSLMQFAHGTTVYKVWESKNRSRDEQTFTSSFKSFGEWATAMGIAKRIENQTLVPVCYGGTFLTTYSQIVLPPSDVWSRLETSLSRGDNI</sequence>
<feature type="non-terminal residue" evidence="2">
    <location>
        <position position="252"/>
    </location>
</feature>
<dbReference type="Proteomes" id="UP000601435">
    <property type="component" value="Unassembled WGS sequence"/>
</dbReference>
<gene>
    <name evidence="2" type="ORF">SNEC2469_LOCUS17452</name>
</gene>
<evidence type="ECO:0000313" key="2">
    <source>
        <dbReference type="EMBL" id="CAE7614583.1"/>
    </source>
</evidence>
<proteinExistence type="predicted"/>
<dbReference type="EMBL" id="CAJNJA010028899">
    <property type="protein sequence ID" value="CAE7614583.1"/>
    <property type="molecule type" value="Genomic_DNA"/>
</dbReference>
<dbReference type="OrthoDB" id="417002at2759"/>
<reference evidence="2" key="1">
    <citation type="submission" date="2021-02" db="EMBL/GenBank/DDBJ databases">
        <authorList>
            <person name="Dougan E. K."/>
            <person name="Rhodes N."/>
            <person name="Thang M."/>
            <person name="Chan C."/>
        </authorList>
    </citation>
    <scope>NUCLEOTIDE SEQUENCE</scope>
</reference>
<organism evidence="2 3">
    <name type="scientific">Symbiodinium necroappetens</name>
    <dbReference type="NCBI Taxonomy" id="1628268"/>
    <lineage>
        <taxon>Eukaryota</taxon>
        <taxon>Sar</taxon>
        <taxon>Alveolata</taxon>
        <taxon>Dinophyceae</taxon>
        <taxon>Suessiales</taxon>
        <taxon>Symbiodiniaceae</taxon>
        <taxon>Symbiodinium</taxon>
    </lineage>
</organism>
<feature type="region of interest" description="Disordered" evidence="1">
    <location>
        <begin position="1"/>
        <end position="30"/>
    </location>
</feature>
<accession>A0A812V4X5</accession>
<comment type="caution">
    <text evidence="2">The sequence shown here is derived from an EMBL/GenBank/DDBJ whole genome shotgun (WGS) entry which is preliminary data.</text>
</comment>
<evidence type="ECO:0000313" key="3">
    <source>
        <dbReference type="Proteomes" id="UP000601435"/>
    </source>
</evidence>